<evidence type="ECO:0000313" key="2">
    <source>
        <dbReference type="Proteomes" id="UP000000600"/>
    </source>
</evidence>
<dbReference type="HOGENOM" id="CLU_2404264_0_0_1"/>
<accession>A0CHW1</accession>
<dbReference type="EMBL" id="CT868079">
    <property type="protein sequence ID" value="CAK70378.1"/>
    <property type="molecule type" value="Genomic_DNA"/>
</dbReference>
<dbReference type="AlphaFoldDB" id="A0CHW1"/>
<gene>
    <name evidence="1" type="ORF">GSPATT00038480001</name>
</gene>
<organism evidence="1 2">
    <name type="scientific">Paramecium tetraurelia</name>
    <dbReference type="NCBI Taxonomy" id="5888"/>
    <lineage>
        <taxon>Eukaryota</taxon>
        <taxon>Sar</taxon>
        <taxon>Alveolata</taxon>
        <taxon>Ciliophora</taxon>
        <taxon>Intramacronucleata</taxon>
        <taxon>Oligohymenophorea</taxon>
        <taxon>Peniculida</taxon>
        <taxon>Parameciidae</taxon>
        <taxon>Paramecium</taxon>
    </lineage>
</organism>
<dbReference type="InParanoid" id="A0CHW1"/>
<dbReference type="RefSeq" id="XP_001437775.1">
    <property type="nucleotide sequence ID" value="XM_001437738.1"/>
</dbReference>
<evidence type="ECO:0000313" key="1">
    <source>
        <dbReference type="EMBL" id="CAK70378.1"/>
    </source>
</evidence>
<name>A0CHW1_PARTE</name>
<sequence length="93" mass="11011">MNSTIIKIALAQCFKIDYKNKVSDPDQYDNFIESKGPQYTIVPRRPISKSFQGLILIQLVLELMRKKISGYYSLKLAQSRFYLRREKQTIQEY</sequence>
<dbReference type="Proteomes" id="UP000000600">
    <property type="component" value="Unassembled WGS sequence"/>
</dbReference>
<protein>
    <submittedName>
        <fullName evidence="1">Uncharacterized protein</fullName>
    </submittedName>
</protein>
<proteinExistence type="predicted"/>
<reference evidence="1 2" key="1">
    <citation type="journal article" date="2006" name="Nature">
        <title>Global trends of whole-genome duplications revealed by the ciliate Paramecium tetraurelia.</title>
        <authorList>
            <consortium name="Genoscope"/>
            <person name="Aury J.-M."/>
            <person name="Jaillon O."/>
            <person name="Duret L."/>
            <person name="Noel B."/>
            <person name="Jubin C."/>
            <person name="Porcel B.M."/>
            <person name="Segurens B."/>
            <person name="Daubin V."/>
            <person name="Anthouard V."/>
            <person name="Aiach N."/>
            <person name="Arnaiz O."/>
            <person name="Billaut A."/>
            <person name="Beisson J."/>
            <person name="Blanc I."/>
            <person name="Bouhouche K."/>
            <person name="Camara F."/>
            <person name="Duharcourt S."/>
            <person name="Guigo R."/>
            <person name="Gogendeau D."/>
            <person name="Katinka M."/>
            <person name="Keller A.-M."/>
            <person name="Kissmehl R."/>
            <person name="Klotz C."/>
            <person name="Koll F."/>
            <person name="Le Moue A."/>
            <person name="Lepere C."/>
            <person name="Malinsky S."/>
            <person name="Nowacki M."/>
            <person name="Nowak J.K."/>
            <person name="Plattner H."/>
            <person name="Poulain J."/>
            <person name="Ruiz F."/>
            <person name="Serrano V."/>
            <person name="Zagulski M."/>
            <person name="Dessen P."/>
            <person name="Betermier M."/>
            <person name="Weissenbach J."/>
            <person name="Scarpelli C."/>
            <person name="Schachter V."/>
            <person name="Sperling L."/>
            <person name="Meyer E."/>
            <person name="Cohen J."/>
            <person name="Wincker P."/>
        </authorList>
    </citation>
    <scope>NUCLEOTIDE SEQUENCE [LARGE SCALE GENOMIC DNA]</scope>
    <source>
        <strain evidence="1 2">Stock d4-2</strain>
    </source>
</reference>
<keyword evidence="2" id="KW-1185">Reference proteome</keyword>
<dbReference type="KEGG" id="ptm:GSPATT00038480001"/>
<dbReference type="GeneID" id="5023560"/>